<proteinExistence type="predicted"/>
<reference evidence="1 2" key="1">
    <citation type="submission" date="2020-04" db="EMBL/GenBank/DDBJ databases">
        <authorList>
            <person name="De Canck E."/>
        </authorList>
    </citation>
    <scope>NUCLEOTIDE SEQUENCE [LARGE SCALE GENOMIC DNA]</scope>
    <source>
        <strain evidence="1 2">LMG 28614</strain>
    </source>
</reference>
<keyword evidence="2" id="KW-1185">Reference proteome</keyword>
<sequence length="167" mass="18394">MLMKLKKALSTWRNRRQTDATPQPFSGADMGYASGFPAHGAANSHLRIENFREFRQVDKAGRRLQLFAAIPLDLRKFHPNGRILELLTEEVIEHLVFDLIEGAAGLPGDLSETNPHEYGAGDVIAMDARFAALAALDPGQLFGFAMKLLDLPAQAARVLCGLRRSPE</sequence>
<dbReference type="AlphaFoldDB" id="A0A6S7BQH7"/>
<name>A0A6S7BQH7_9BURK</name>
<organism evidence="1 2">
    <name type="scientific">Paraburkholderia ultramafica</name>
    <dbReference type="NCBI Taxonomy" id="1544867"/>
    <lineage>
        <taxon>Bacteria</taxon>
        <taxon>Pseudomonadati</taxon>
        <taxon>Pseudomonadota</taxon>
        <taxon>Betaproteobacteria</taxon>
        <taxon>Burkholderiales</taxon>
        <taxon>Burkholderiaceae</taxon>
        <taxon>Paraburkholderia</taxon>
    </lineage>
</organism>
<accession>A0A6S7BQH7</accession>
<dbReference type="Proteomes" id="UP000494365">
    <property type="component" value="Unassembled WGS sequence"/>
</dbReference>
<gene>
    <name evidence="1" type="ORF">LMG28614_06695</name>
</gene>
<evidence type="ECO:0000313" key="1">
    <source>
        <dbReference type="EMBL" id="CAB3807905.1"/>
    </source>
</evidence>
<dbReference type="EMBL" id="CADIKK010000053">
    <property type="protein sequence ID" value="CAB3807905.1"/>
    <property type="molecule type" value="Genomic_DNA"/>
</dbReference>
<protein>
    <submittedName>
        <fullName evidence="1">Uncharacterized protein</fullName>
    </submittedName>
</protein>
<evidence type="ECO:0000313" key="2">
    <source>
        <dbReference type="Proteomes" id="UP000494365"/>
    </source>
</evidence>